<dbReference type="OrthoDB" id="705691at2"/>
<dbReference type="Proteomes" id="UP000279911">
    <property type="component" value="Unassembled WGS sequence"/>
</dbReference>
<organism evidence="1 2">
    <name type="scientific">Mesobacillus subterraneus</name>
    <dbReference type="NCBI Taxonomy" id="285983"/>
    <lineage>
        <taxon>Bacteria</taxon>
        <taxon>Bacillati</taxon>
        <taxon>Bacillota</taxon>
        <taxon>Bacilli</taxon>
        <taxon>Bacillales</taxon>
        <taxon>Bacillaceae</taxon>
        <taxon>Mesobacillus</taxon>
    </lineage>
</organism>
<dbReference type="RefSeq" id="WP_125479581.1">
    <property type="nucleotide sequence ID" value="NZ_RSFW01000010.1"/>
</dbReference>
<proteinExistence type="predicted"/>
<name>A0A3R9EAZ6_9BACI</name>
<evidence type="ECO:0000313" key="1">
    <source>
        <dbReference type="EMBL" id="RSD27803.1"/>
    </source>
</evidence>
<sequence length="364" mass="42153">MLNDLQDASGLLTIYRETEPFGVYIKIKANEKIAHNNHIVFVNDLFYYSLTTYFNGEYLNLYLELDSTGNILKVLKETEGMMPTLFIAPNNSVWCTLGDTEEKEIILPLSKRQELGNVKKYRPFVGEWLGTFNNMVLFYTNDSFGNKPDQLMKLEFKDNSLKKREVLKIDKPINNKMITQREYIQMIAWDKGNLLHRKMDFKGNIIQERSINVDDMELNDVVGVRLSFDEESTLIGFNDNTLFILFINSIGGITKKNLIELEATFYNILDLKIIDTENNLVSFVGEEFNGWALINNNIIAECFVGYEGNSFYKDIISDKIIEFPKRGNDKLVISGIGENKSNTYQVVIYNQKEEKELYIISRNF</sequence>
<evidence type="ECO:0000313" key="2">
    <source>
        <dbReference type="Proteomes" id="UP000279911"/>
    </source>
</evidence>
<dbReference type="EMBL" id="RSFW01000010">
    <property type="protein sequence ID" value="RSD27803.1"/>
    <property type="molecule type" value="Genomic_DNA"/>
</dbReference>
<comment type="caution">
    <text evidence="1">The sequence shown here is derived from an EMBL/GenBank/DDBJ whole genome shotgun (WGS) entry which is preliminary data.</text>
</comment>
<dbReference type="AlphaFoldDB" id="A0A3R9EAZ6"/>
<reference evidence="2" key="1">
    <citation type="submission" date="2018-12" db="EMBL/GenBank/DDBJ databases">
        <title>Bacillus chawlae sp. nov., Bacillus glennii sp. nov., and Bacillus saganii sp. nov. Isolated from the Vehicle Assembly Building at Kennedy Space Center where the Viking Spacecraft were Assembled.</title>
        <authorList>
            <person name="Seuylemezian A."/>
            <person name="Vaishampayan P."/>
        </authorList>
    </citation>
    <scope>NUCLEOTIDE SEQUENCE [LARGE SCALE GENOMIC DNA]</scope>
    <source>
        <strain evidence="2">DSM 13966</strain>
    </source>
</reference>
<gene>
    <name evidence="1" type="ORF">EJA10_08490</name>
</gene>
<accession>A0A3R9EAZ6</accession>
<protein>
    <submittedName>
        <fullName evidence="1">Uncharacterized protein</fullName>
    </submittedName>
</protein>